<proteinExistence type="predicted"/>
<dbReference type="PANTHER" id="PTHR46622:SF1">
    <property type="entry name" value="DNA-DEPENDENT METALLOPROTEASE WSS1"/>
    <property type="match status" value="1"/>
</dbReference>
<evidence type="ECO:0000313" key="5">
    <source>
        <dbReference type="EMBL" id="CCC95964.1"/>
    </source>
</evidence>
<organism evidence="5">
    <name type="scientific">Trypanosoma congolense (strain IL3000)</name>
    <dbReference type="NCBI Taxonomy" id="1068625"/>
    <lineage>
        <taxon>Eukaryota</taxon>
        <taxon>Discoba</taxon>
        <taxon>Euglenozoa</taxon>
        <taxon>Kinetoplastea</taxon>
        <taxon>Metakinetoplastina</taxon>
        <taxon>Trypanosomatida</taxon>
        <taxon>Trypanosomatidae</taxon>
        <taxon>Trypanosoma</taxon>
        <taxon>Nannomonas</taxon>
    </lineage>
</organism>
<dbReference type="PROSITE" id="PS01358">
    <property type="entry name" value="ZF_RANBP2_1"/>
    <property type="match status" value="1"/>
</dbReference>
<dbReference type="Pfam" id="PF08325">
    <property type="entry name" value="WLM"/>
    <property type="match status" value="2"/>
</dbReference>
<keyword evidence="3" id="KW-0862">Zinc</keyword>
<evidence type="ECO:0000256" key="1">
    <source>
        <dbReference type="ARBA" id="ARBA00022723"/>
    </source>
</evidence>
<evidence type="ECO:0000256" key="3">
    <source>
        <dbReference type="ARBA" id="ARBA00022833"/>
    </source>
</evidence>
<dbReference type="PROSITE" id="PS51397">
    <property type="entry name" value="WLM"/>
    <property type="match status" value="2"/>
</dbReference>
<dbReference type="InterPro" id="IPR053000">
    <property type="entry name" value="WSS1-like_metalloprotease"/>
</dbReference>
<protein>
    <submittedName>
        <fullName evidence="5">Uncharacterized protein TCIL3000_11_14810</fullName>
    </submittedName>
</protein>
<evidence type="ECO:0000259" key="4">
    <source>
        <dbReference type="PROSITE" id="PS51397"/>
    </source>
</evidence>
<reference evidence="5" key="1">
    <citation type="journal article" date="2012" name="Proc. Natl. Acad. Sci. U.S.A.">
        <title>Antigenic diversity is generated by distinct evolutionary mechanisms in African trypanosome species.</title>
        <authorList>
            <person name="Jackson A.P."/>
            <person name="Berry A."/>
            <person name="Aslett M."/>
            <person name="Allison H.C."/>
            <person name="Burton P."/>
            <person name="Vavrova-Anderson J."/>
            <person name="Brown R."/>
            <person name="Browne H."/>
            <person name="Corton N."/>
            <person name="Hauser H."/>
            <person name="Gamble J."/>
            <person name="Gilderthorp R."/>
            <person name="Marcello L."/>
            <person name="McQuillan J."/>
            <person name="Otto T.D."/>
            <person name="Quail M.A."/>
            <person name="Sanders M.J."/>
            <person name="van Tonder A."/>
            <person name="Ginger M.L."/>
            <person name="Field M.C."/>
            <person name="Barry J.D."/>
            <person name="Hertz-Fowler C."/>
            <person name="Berriman M."/>
        </authorList>
    </citation>
    <scope>NUCLEOTIDE SEQUENCE</scope>
    <source>
        <strain evidence="5">IL3000</strain>
    </source>
</reference>
<dbReference type="GO" id="GO:0008270">
    <property type="term" value="F:zinc ion binding"/>
    <property type="evidence" value="ECO:0007669"/>
    <property type="project" value="UniProtKB-KW"/>
</dbReference>
<dbReference type="VEuPathDB" id="TriTrypDB:TcIL3000.11.14810"/>
<dbReference type="AlphaFoldDB" id="G0V2U2"/>
<name>G0V2U2_TRYCI</name>
<dbReference type="GO" id="GO:0005634">
    <property type="term" value="C:nucleus"/>
    <property type="evidence" value="ECO:0007669"/>
    <property type="project" value="TreeGrafter"/>
</dbReference>
<dbReference type="InterPro" id="IPR001876">
    <property type="entry name" value="Znf_RanBP2"/>
</dbReference>
<dbReference type="GO" id="GO:0006281">
    <property type="term" value="P:DNA repair"/>
    <property type="evidence" value="ECO:0007669"/>
    <property type="project" value="TreeGrafter"/>
</dbReference>
<dbReference type="GO" id="GO:0008237">
    <property type="term" value="F:metallopeptidase activity"/>
    <property type="evidence" value="ECO:0007669"/>
    <property type="project" value="TreeGrafter"/>
</dbReference>
<dbReference type="EMBL" id="HE575324">
    <property type="protein sequence ID" value="CCC95964.1"/>
    <property type="molecule type" value="Genomic_DNA"/>
</dbReference>
<sequence length="554" mass="62011">MQSLSQLNDEGCQRVIQKTTTLGWEGDDLAKQYLQRLVTVGEVILSSNGWKINHLKEFYPRSARLYGLNLNKGEEVCVRFRYPGQKVLFLPFEEVLYILLHEIAHCKYTKHDKNFWKLHADLVQQCFSLDMCNLVGNLGTPLSHRVNGGGVRLGGGGALPLPREPEAIRKILSEAAEGRMLKFRGCGDHGCSADEAQLGEVEPGNGKRVCDRCGNANDVSAAFCGFCTNISEPDEKKDGWTCERCMFYNYCILPSCEACGFMKLVDPGSRSFTVLRIKSLDMWPDSFYFVRMLGKVADALRLVLHELQFCVLCLEEFAPKAKSMLSKSIREDGNVLKVLYLRLRSTADLSEPLSFPRVLVSALHQLAHIVESGHNCRFLHAWLLIIELQLAPSDATNGSSILSQRDREVLLCFAQELKLVTTSLGRSAKNSADELTDEFPWLRFVFEGCGCLQKRGRDVSEEEEQSCGVDAGDAPVQWCCPKCSFANCHDAQLFCEMCEEPRRFSSLLHSSVTGSLGTRSRETVVVITDSDDDGVVLETPPRKSNFQEYILITD</sequence>
<accession>G0V2U2</accession>
<feature type="domain" description="WLM" evidence="4">
    <location>
        <begin position="265"/>
        <end position="445"/>
    </location>
</feature>
<keyword evidence="2" id="KW-0863">Zinc-finger</keyword>
<dbReference type="Gene3D" id="3.30.2010.10">
    <property type="entry name" value="Metalloproteases ('zincins'), catalytic domain"/>
    <property type="match status" value="1"/>
</dbReference>
<dbReference type="InterPro" id="IPR013536">
    <property type="entry name" value="WLM_dom"/>
</dbReference>
<dbReference type="PANTHER" id="PTHR46622">
    <property type="entry name" value="DNA-DEPENDENT METALLOPROTEASE WSS1"/>
    <property type="match status" value="1"/>
</dbReference>
<keyword evidence="1" id="KW-0479">Metal-binding</keyword>
<gene>
    <name evidence="5" type="ORF">TCIL3000_11_14810</name>
</gene>
<feature type="domain" description="WLM" evidence="4">
    <location>
        <begin position="6"/>
        <end position="181"/>
    </location>
</feature>
<evidence type="ECO:0000256" key="2">
    <source>
        <dbReference type="ARBA" id="ARBA00022771"/>
    </source>
</evidence>